<dbReference type="EMBL" id="BQKI01000008">
    <property type="protein sequence ID" value="GJN00633.1"/>
    <property type="molecule type" value="Genomic_DNA"/>
</dbReference>
<reference evidence="1" key="1">
    <citation type="journal article" date="2018" name="DNA Res.">
        <title>Multiple hybrid de novo genome assembly of finger millet, an orphan allotetraploid crop.</title>
        <authorList>
            <person name="Hatakeyama M."/>
            <person name="Aluri S."/>
            <person name="Balachadran M.T."/>
            <person name="Sivarajan S.R."/>
            <person name="Patrignani A."/>
            <person name="Gruter S."/>
            <person name="Poveda L."/>
            <person name="Shimizu-Inatsugi R."/>
            <person name="Baeten J."/>
            <person name="Francoijs K.J."/>
            <person name="Nataraja K.N."/>
            <person name="Reddy Y.A.N."/>
            <person name="Phadnis S."/>
            <person name="Ravikumar R.L."/>
            <person name="Schlapbach R."/>
            <person name="Sreeman S.M."/>
            <person name="Shimizu K.K."/>
        </authorList>
    </citation>
    <scope>NUCLEOTIDE SEQUENCE</scope>
</reference>
<reference evidence="1" key="2">
    <citation type="submission" date="2021-12" db="EMBL/GenBank/DDBJ databases">
        <title>Resequencing data analysis of finger millet.</title>
        <authorList>
            <person name="Hatakeyama M."/>
            <person name="Aluri S."/>
            <person name="Balachadran M.T."/>
            <person name="Sivarajan S.R."/>
            <person name="Poveda L."/>
            <person name="Shimizu-Inatsugi R."/>
            <person name="Schlapbach R."/>
            <person name="Sreeman S.M."/>
            <person name="Shimizu K.K."/>
        </authorList>
    </citation>
    <scope>NUCLEOTIDE SEQUENCE</scope>
</reference>
<evidence type="ECO:0000313" key="1">
    <source>
        <dbReference type="EMBL" id="GJN00633.1"/>
    </source>
</evidence>
<gene>
    <name evidence="1" type="primary">ga17829</name>
    <name evidence="1" type="ORF">PR202_ga17829</name>
</gene>
<protein>
    <recommendedName>
        <fullName evidence="3">F-box domain-containing protein</fullName>
    </recommendedName>
</protein>
<name>A0AAV5CR50_ELECO</name>
<evidence type="ECO:0000313" key="2">
    <source>
        <dbReference type="Proteomes" id="UP001054889"/>
    </source>
</evidence>
<dbReference type="Proteomes" id="UP001054889">
    <property type="component" value="Unassembled WGS sequence"/>
</dbReference>
<dbReference type="PANTHER" id="PTHR34145:SF57">
    <property type="entry name" value="F-BOX DOMAIN-CONTAINING PROTEIN"/>
    <property type="match status" value="1"/>
</dbReference>
<organism evidence="1 2">
    <name type="scientific">Eleusine coracana subsp. coracana</name>
    <dbReference type="NCBI Taxonomy" id="191504"/>
    <lineage>
        <taxon>Eukaryota</taxon>
        <taxon>Viridiplantae</taxon>
        <taxon>Streptophyta</taxon>
        <taxon>Embryophyta</taxon>
        <taxon>Tracheophyta</taxon>
        <taxon>Spermatophyta</taxon>
        <taxon>Magnoliopsida</taxon>
        <taxon>Liliopsida</taxon>
        <taxon>Poales</taxon>
        <taxon>Poaceae</taxon>
        <taxon>PACMAD clade</taxon>
        <taxon>Chloridoideae</taxon>
        <taxon>Cynodonteae</taxon>
        <taxon>Eleusininae</taxon>
        <taxon>Eleusine</taxon>
    </lineage>
</organism>
<evidence type="ECO:0008006" key="3">
    <source>
        <dbReference type="Google" id="ProtNLM"/>
    </source>
</evidence>
<comment type="caution">
    <text evidence="1">The sequence shown here is derived from an EMBL/GenBank/DDBJ whole genome shotgun (WGS) entry which is preliminary data.</text>
</comment>
<dbReference type="PANTHER" id="PTHR34145">
    <property type="entry name" value="OS02G0105600 PROTEIN"/>
    <property type="match status" value="1"/>
</dbReference>
<sequence length="364" mass="40301">MLAPVHFVSEAAHASDDRPPRFLRYAYDYDDGFVMVYSCDLPGPGVAGGLLRVGIGADRVGRALRRARAVREGLEVDESMPLSAKLIVGLDVMIGATNIVVGACDIVIGASGLVDYARAGVARIRGKASRGGFGAKSNLYLLEDGSKDRYSPPQQSRPYSLIEFLTVRVIVLLQDCSGVKRNETGSTIKPVLRHRRRICEIGKYDVCVEDLPEETLRIILSKLELKEAARTSVARKFIENVNSVLALHRGKKVETLQIKVESENRMLFDHLDSWVSFAAASQTKNLALDLAPKGFTQRTDRYGQYSLFGIFSESCPSDRRAGDPFQRVWTKKGGNKVPQEPAKLSMLAPEVHAHYRIQRDQRPS</sequence>
<accession>A0AAV5CR50</accession>
<keyword evidence="2" id="KW-1185">Reference proteome</keyword>
<proteinExistence type="predicted"/>
<dbReference type="AlphaFoldDB" id="A0AAV5CR50"/>
<dbReference type="InterPro" id="IPR053772">
    <property type="entry name" value="At1g61320/At1g61330-like"/>
</dbReference>